<accession>A0A0F9AQ67</accession>
<dbReference type="AlphaFoldDB" id="A0A0F9AQ67"/>
<gene>
    <name evidence="1" type="ORF">LCGC14_2622970</name>
</gene>
<sequence>LVGSGPNNTVLWRWDGSGNATALSGGINPPPAYAADVVAFRGHLFAINTNALHGAMATQYSAEMDMESWPAENLFYADPGSVGVGLAAHSKRTLLVFHQKSIQGIYYSYENGVGRWATNPVDPTVGCSSTGSIASHRGVTYFAADDGPYMIKDPARGAQYIGRRLEGFWAKLNKSRIKYIRTFARGEPWNEVAFLVSVGSSTQHNAVLVWQTELEDWTIFDSPNGYLLANCGVTTKDTNDQHNTVLGRYDGMIHEAWGDEERDTGVRDGGSSGAFVETNMTSGFIDLGWPGLKRIKKTWIDIQIQDQRQFTLTLTGIADNPATTKAVDIGAAGARLGIDFIFGSSRFASDNPTQAQIRKIVKARLFQFSLTQGGGGPPHTINSLTFMHKRLGMRIKSLAS</sequence>
<protein>
    <submittedName>
        <fullName evidence="1">Uncharacterized protein</fullName>
    </submittedName>
</protein>
<name>A0A0F9AQ67_9ZZZZ</name>
<proteinExistence type="predicted"/>
<comment type="caution">
    <text evidence="1">The sequence shown here is derived from an EMBL/GenBank/DDBJ whole genome shotgun (WGS) entry which is preliminary data.</text>
</comment>
<evidence type="ECO:0000313" key="1">
    <source>
        <dbReference type="EMBL" id="KKL03752.1"/>
    </source>
</evidence>
<organism evidence="1">
    <name type="scientific">marine sediment metagenome</name>
    <dbReference type="NCBI Taxonomy" id="412755"/>
    <lineage>
        <taxon>unclassified sequences</taxon>
        <taxon>metagenomes</taxon>
        <taxon>ecological metagenomes</taxon>
    </lineage>
</organism>
<feature type="non-terminal residue" evidence="1">
    <location>
        <position position="1"/>
    </location>
</feature>
<reference evidence="1" key="1">
    <citation type="journal article" date="2015" name="Nature">
        <title>Complex archaea that bridge the gap between prokaryotes and eukaryotes.</title>
        <authorList>
            <person name="Spang A."/>
            <person name="Saw J.H."/>
            <person name="Jorgensen S.L."/>
            <person name="Zaremba-Niedzwiedzka K."/>
            <person name="Martijn J."/>
            <person name="Lind A.E."/>
            <person name="van Eijk R."/>
            <person name="Schleper C."/>
            <person name="Guy L."/>
            <person name="Ettema T.J."/>
        </authorList>
    </citation>
    <scope>NUCLEOTIDE SEQUENCE</scope>
</reference>
<dbReference type="EMBL" id="LAZR01044804">
    <property type="protein sequence ID" value="KKL03752.1"/>
    <property type="molecule type" value="Genomic_DNA"/>
</dbReference>